<name>A0A1H1M6V6_9ACTN</name>
<evidence type="ECO:0000313" key="4">
    <source>
        <dbReference type="Proteomes" id="UP000199092"/>
    </source>
</evidence>
<reference evidence="3 4" key="1">
    <citation type="submission" date="2016-10" db="EMBL/GenBank/DDBJ databases">
        <authorList>
            <person name="de Groot N.N."/>
        </authorList>
    </citation>
    <scope>NUCLEOTIDE SEQUENCE [LARGE SCALE GENOMIC DNA]</scope>
    <source>
        <strain evidence="3 4">DSM 21741</strain>
    </source>
</reference>
<feature type="transmembrane region" description="Helical" evidence="2">
    <location>
        <begin position="298"/>
        <end position="320"/>
    </location>
</feature>
<feature type="transmembrane region" description="Helical" evidence="2">
    <location>
        <begin position="99"/>
        <end position="125"/>
    </location>
</feature>
<feature type="transmembrane region" description="Helical" evidence="2">
    <location>
        <begin position="29"/>
        <end position="54"/>
    </location>
</feature>
<evidence type="ECO:0008006" key="5">
    <source>
        <dbReference type="Google" id="ProtNLM"/>
    </source>
</evidence>
<dbReference type="RefSeq" id="WP_091409887.1">
    <property type="nucleotide sequence ID" value="NZ_LT629749.1"/>
</dbReference>
<evidence type="ECO:0000313" key="3">
    <source>
        <dbReference type="EMBL" id="SDR82574.1"/>
    </source>
</evidence>
<feature type="transmembrane region" description="Helical" evidence="2">
    <location>
        <begin position="332"/>
        <end position="350"/>
    </location>
</feature>
<feature type="compositionally biased region" description="Low complexity" evidence="1">
    <location>
        <begin position="1"/>
        <end position="18"/>
    </location>
</feature>
<dbReference type="STRING" id="546871.SAMN04488543_0563"/>
<feature type="transmembrane region" description="Helical" evidence="2">
    <location>
        <begin position="160"/>
        <end position="177"/>
    </location>
</feature>
<feature type="transmembrane region" description="Helical" evidence="2">
    <location>
        <begin position="356"/>
        <end position="372"/>
    </location>
</feature>
<proteinExistence type="predicted"/>
<keyword evidence="2" id="KW-0812">Transmembrane</keyword>
<keyword evidence="2" id="KW-1133">Transmembrane helix</keyword>
<dbReference type="EMBL" id="LT629749">
    <property type="protein sequence ID" value="SDR82574.1"/>
    <property type="molecule type" value="Genomic_DNA"/>
</dbReference>
<feature type="transmembrane region" description="Helical" evidence="2">
    <location>
        <begin position="224"/>
        <end position="243"/>
    </location>
</feature>
<sequence length="421" mass="42719">MHLGPGAAADGGATAVAGRHGSAERPRRAVAVTVATAAGLAGVVLLVTVVALVLRAARTDPMTPYVAPQYWLGYDDGFVRRGLPGAVLRALSGGRPPTLALANAAAVGLTVAAVVALLVLAAALARRARDRWTGLALAAAVVATPLGLSHTARDLGRPDALGVLVAVVVVTVPWSRLPPVLAVVLVALATSVAIGAVELLAVLVLPLAWCALRSAFPAGRARTLAPTLAVLPGLVLAVVSAVLPAPPAALARAHADAAAAGVPAPVPLPGGPPDHDAVSRLGYGLFDNISSYYTTTSVLSVVITTAVWAGVHLLLLAVAWRLLGRAWRDRTFWLLVGGSVAVALALSVAGIDFRRWWALATVGALGVLALVARRPRAPVAPIGTGTAVGVLVLAVSGLLLRTMPVLPLQTEHLERLLLGLG</sequence>
<feature type="transmembrane region" description="Helical" evidence="2">
    <location>
        <begin position="131"/>
        <end position="148"/>
    </location>
</feature>
<organism evidence="3 4">
    <name type="scientific">Friedmanniella luteola</name>
    <dbReference type="NCBI Taxonomy" id="546871"/>
    <lineage>
        <taxon>Bacteria</taxon>
        <taxon>Bacillati</taxon>
        <taxon>Actinomycetota</taxon>
        <taxon>Actinomycetes</taxon>
        <taxon>Propionibacteriales</taxon>
        <taxon>Nocardioidaceae</taxon>
        <taxon>Friedmanniella</taxon>
    </lineage>
</organism>
<dbReference type="Proteomes" id="UP000199092">
    <property type="component" value="Chromosome I"/>
</dbReference>
<keyword evidence="2" id="KW-0472">Membrane</keyword>
<dbReference type="OrthoDB" id="5179804at2"/>
<protein>
    <recommendedName>
        <fullName evidence="5">Dolichyl-phosphate-mannose-protein mannosyltransferase</fullName>
    </recommendedName>
</protein>
<keyword evidence="4" id="KW-1185">Reference proteome</keyword>
<dbReference type="AlphaFoldDB" id="A0A1H1M6V6"/>
<accession>A0A1H1M6V6</accession>
<evidence type="ECO:0000256" key="1">
    <source>
        <dbReference type="SAM" id="MobiDB-lite"/>
    </source>
</evidence>
<feature type="region of interest" description="Disordered" evidence="1">
    <location>
        <begin position="1"/>
        <end position="21"/>
    </location>
</feature>
<gene>
    <name evidence="3" type="ORF">SAMN04488543_0563</name>
</gene>
<feature type="transmembrane region" description="Helical" evidence="2">
    <location>
        <begin position="379"/>
        <end position="400"/>
    </location>
</feature>
<feature type="transmembrane region" description="Helical" evidence="2">
    <location>
        <begin position="183"/>
        <end position="212"/>
    </location>
</feature>
<evidence type="ECO:0000256" key="2">
    <source>
        <dbReference type="SAM" id="Phobius"/>
    </source>
</evidence>